<dbReference type="InterPro" id="IPR006638">
    <property type="entry name" value="Elp3/MiaA/NifB-like_rSAM"/>
</dbReference>
<dbReference type="STRING" id="39950.BCB69_01380"/>
<dbReference type="SFLD" id="SFLDG01086">
    <property type="entry name" value="elongater_protein-like"/>
    <property type="match status" value="1"/>
</dbReference>
<keyword evidence="6" id="KW-0411">Iron-sulfur</keyword>
<evidence type="ECO:0000256" key="5">
    <source>
        <dbReference type="ARBA" id="ARBA00023004"/>
    </source>
</evidence>
<dbReference type="GO" id="GO:0003824">
    <property type="term" value="F:catalytic activity"/>
    <property type="evidence" value="ECO:0007669"/>
    <property type="project" value="InterPro"/>
</dbReference>
<keyword evidence="5" id="KW-0408">Iron</keyword>
<reference evidence="9" key="1">
    <citation type="submission" date="2016-08" db="EMBL/GenBank/DDBJ databases">
        <authorList>
            <person name="Holder M.E."/>
            <person name="Ajami N.J."/>
            <person name="Petrosino J.F."/>
        </authorList>
    </citation>
    <scope>NUCLEOTIDE SEQUENCE [LARGE SCALE GENOMIC DNA]</scope>
    <source>
        <strain evidence="9">F0677</strain>
    </source>
</reference>
<dbReference type="Proteomes" id="UP000094757">
    <property type="component" value="Chromosome"/>
</dbReference>
<comment type="cofactor">
    <cofactor evidence="1">
        <name>[4Fe-4S] cluster</name>
        <dbReference type="ChEBI" id="CHEBI:49883"/>
    </cofactor>
</comment>
<dbReference type="GO" id="GO:0046872">
    <property type="term" value="F:metal ion binding"/>
    <property type="evidence" value="ECO:0007669"/>
    <property type="project" value="UniProtKB-KW"/>
</dbReference>
<dbReference type="AlphaFoldDB" id="A0A1B3WCQ1"/>
<keyword evidence="3" id="KW-0949">S-adenosyl-L-methionine</keyword>
<dbReference type="InterPro" id="IPR032432">
    <property type="entry name" value="Radical_SAM_C"/>
</dbReference>
<dbReference type="SMART" id="SM00729">
    <property type="entry name" value="Elp3"/>
    <property type="match status" value="1"/>
</dbReference>
<evidence type="ECO:0000256" key="1">
    <source>
        <dbReference type="ARBA" id="ARBA00001966"/>
    </source>
</evidence>
<dbReference type="SFLD" id="SFLDG01091">
    <property type="entry name" value="uncharacterized_CHP01210-like"/>
    <property type="match status" value="1"/>
</dbReference>
<accession>A0A1B3WCQ1</accession>
<dbReference type="PANTHER" id="PTHR11135:SF1">
    <property type="entry name" value="PROTEIN YHCC"/>
    <property type="match status" value="1"/>
</dbReference>
<dbReference type="GO" id="GO:0051539">
    <property type="term" value="F:4 iron, 4 sulfur cluster binding"/>
    <property type="evidence" value="ECO:0007669"/>
    <property type="project" value="UniProtKB-KW"/>
</dbReference>
<dbReference type="RefSeq" id="WP_069176785.1">
    <property type="nucleotide sequence ID" value="NZ_CP017037.1"/>
</dbReference>
<organism evidence="8 9">
    <name type="scientific">Dialister pneumosintes</name>
    <dbReference type="NCBI Taxonomy" id="39950"/>
    <lineage>
        <taxon>Bacteria</taxon>
        <taxon>Bacillati</taxon>
        <taxon>Bacillota</taxon>
        <taxon>Negativicutes</taxon>
        <taxon>Veillonellales</taxon>
        <taxon>Veillonellaceae</taxon>
        <taxon>Dialister</taxon>
    </lineage>
</organism>
<dbReference type="Gene3D" id="3.80.30.20">
    <property type="entry name" value="tm_1862 like domain"/>
    <property type="match status" value="1"/>
</dbReference>
<dbReference type="PANTHER" id="PTHR11135">
    <property type="entry name" value="HISTONE ACETYLTRANSFERASE-RELATED"/>
    <property type="match status" value="1"/>
</dbReference>
<dbReference type="InterPro" id="IPR007197">
    <property type="entry name" value="rSAM"/>
</dbReference>
<evidence type="ECO:0000313" key="8">
    <source>
        <dbReference type="EMBL" id="AOH38750.1"/>
    </source>
</evidence>
<dbReference type="NCBIfam" id="TIGR01212">
    <property type="entry name" value="TIGR01212 family radical SAM protein"/>
    <property type="match status" value="1"/>
</dbReference>
<dbReference type="InterPro" id="IPR005911">
    <property type="entry name" value="YhcC-like"/>
</dbReference>
<evidence type="ECO:0000256" key="2">
    <source>
        <dbReference type="ARBA" id="ARBA00022485"/>
    </source>
</evidence>
<dbReference type="KEGG" id="dpn:BCB69_01380"/>
<evidence type="ECO:0000259" key="7">
    <source>
        <dbReference type="SMART" id="SM00729"/>
    </source>
</evidence>
<evidence type="ECO:0000256" key="6">
    <source>
        <dbReference type="ARBA" id="ARBA00023014"/>
    </source>
</evidence>
<feature type="domain" description="Elp3/MiaA/NifB-like radical SAM core" evidence="7">
    <location>
        <begin position="20"/>
        <end position="248"/>
    </location>
</feature>
<keyword evidence="4" id="KW-0479">Metal-binding</keyword>
<dbReference type="InterPro" id="IPR039661">
    <property type="entry name" value="ELP3"/>
</dbReference>
<evidence type="ECO:0000313" key="9">
    <source>
        <dbReference type="Proteomes" id="UP000094757"/>
    </source>
</evidence>
<evidence type="ECO:0000256" key="3">
    <source>
        <dbReference type="ARBA" id="ARBA00022691"/>
    </source>
</evidence>
<proteinExistence type="predicted"/>
<dbReference type="InterPro" id="IPR023404">
    <property type="entry name" value="rSAM_horseshoe"/>
</dbReference>
<dbReference type="SFLD" id="SFLDS00029">
    <property type="entry name" value="Radical_SAM"/>
    <property type="match status" value="1"/>
</dbReference>
<sequence length="320" mass="36277">MSRYNTFSDALKKQYGEKVYKIPIALSWTCPNRDGNLSQEGCIFCGSIGAGYEKIHKISVSEQLKNGIFHIGPKYKANKFIAYFLNFSNTYMPLGIFKKAMEDAAGYPGIVRLHISTRPDCINDIYLDVLQEIQRKYEVDITIELGLQSANTHTLIKLNRCHTVAEFIDAAIRIGKYGFGLCTHIIADLPWDDSIDVIEAAKLVSVLPVTEVKLHSLFIVKDTILAKEFLLGNITLLPIEEYVQRVILFLTYVRPDMIMQRMVGRAAGDTILKINEGKPWWEIKKMIDVELEQLHLSQGCRCNYLNGSALQRFCGEDDAE</sequence>
<dbReference type="InterPro" id="IPR058240">
    <property type="entry name" value="rSAM_sf"/>
</dbReference>
<protein>
    <submittedName>
        <fullName evidence="8">TIGR01212 family radical SAM protein</fullName>
    </submittedName>
</protein>
<dbReference type="EMBL" id="CP017037">
    <property type="protein sequence ID" value="AOH38750.1"/>
    <property type="molecule type" value="Genomic_DNA"/>
</dbReference>
<dbReference type="Pfam" id="PF16199">
    <property type="entry name" value="Radical_SAM_C"/>
    <property type="match status" value="1"/>
</dbReference>
<dbReference type="SUPFAM" id="SSF102114">
    <property type="entry name" value="Radical SAM enzymes"/>
    <property type="match status" value="1"/>
</dbReference>
<gene>
    <name evidence="8" type="ORF">BCB69_01380</name>
</gene>
<keyword evidence="2" id="KW-0004">4Fe-4S</keyword>
<evidence type="ECO:0000256" key="4">
    <source>
        <dbReference type="ARBA" id="ARBA00022723"/>
    </source>
</evidence>
<name>A0A1B3WCQ1_9FIRM</name>